<evidence type="ECO:0000256" key="1">
    <source>
        <dbReference type="ARBA" id="ARBA00004141"/>
    </source>
</evidence>
<keyword evidence="2 6" id="KW-0812">Transmembrane</keyword>
<dbReference type="PANTHER" id="PTHR30474">
    <property type="entry name" value="CELL CYCLE PROTEIN"/>
    <property type="match status" value="1"/>
</dbReference>
<feature type="transmembrane region" description="Helical" evidence="6">
    <location>
        <begin position="294"/>
        <end position="316"/>
    </location>
</feature>
<feature type="transmembrane region" description="Helical" evidence="6">
    <location>
        <begin position="77"/>
        <end position="102"/>
    </location>
</feature>
<evidence type="ECO:0000256" key="5">
    <source>
        <dbReference type="ARBA" id="ARBA00023136"/>
    </source>
</evidence>
<dbReference type="AlphaFoldDB" id="A0A9Q2D003"/>
<feature type="transmembrane region" description="Helical" evidence="6">
    <location>
        <begin position="21"/>
        <end position="39"/>
    </location>
</feature>
<feature type="transmembrane region" description="Helical" evidence="6">
    <location>
        <begin position="146"/>
        <end position="167"/>
    </location>
</feature>
<dbReference type="GO" id="GO:0005886">
    <property type="term" value="C:plasma membrane"/>
    <property type="evidence" value="ECO:0007669"/>
    <property type="project" value="TreeGrafter"/>
</dbReference>
<dbReference type="Pfam" id="PF01098">
    <property type="entry name" value="FTSW_RODA_SPOVE"/>
    <property type="match status" value="1"/>
</dbReference>
<keyword evidence="3" id="KW-0133">Cell shape</keyword>
<sequence>MTIKSAMTSEQYTTNFAERQLLFYLFGFFIAFVLMVIPFHFYKDYIWGIYAFGVLSLLFLHFSPFESLTPIINGAKSWYQFGFFSIQPSEFMKIIYIMALAYVISQHNKYKIDDELSLDVKLIGKMIVVSILPMILTLWQNDLGTTLVMLAIFFGMVLVSGISWWLILPVVFIVSTVGISLILGIIYRPDLIDKLGVHAYQFDRIYSWLQPEKYLSDSGFQLMNSLISIGSGGVTGRGYMDGIIYIPENHTDFIFTIVGEEFGFIGTTLVIIVLFALLLRLFKISLLTHDSFGGYFIIGFLSLLFFHIFQNIGMTIQVVPITGIPLPFLSYGGSGLWANMVGIGIVLSIYFYEVSGNKETRFKK</sequence>
<evidence type="ECO:0000313" key="8">
    <source>
        <dbReference type="Proteomes" id="UP000579136"/>
    </source>
</evidence>
<feature type="transmembrane region" description="Helical" evidence="6">
    <location>
        <begin position="262"/>
        <end position="282"/>
    </location>
</feature>
<name>A0A9Q2D003_9STAP</name>
<dbReference type="InterPro" id="IPR001182">
    <property type="entry name" value="FtsW/RodA"/>
</dbReference>
<dbReference type="EMBL" id="JACHHF010000004">
    <property type="protein sequence ID" value="MBB5176070.1"/>
    <property type="molecule type" value="Genomic_DNA"/>
</dbReference>
<reference evidence="7 8" key="1">
    <citation type="submission" date="2020-08" db="EMBL/GenBank/DDBJ databases">
        <title>Genomic Encyclopedia of Type Strains, Phase IV (KMG-IV): sequencing the most valuable type-strain genomes for metagenomic binning, comparative biology and taxonomic classification.</title>
        <authorList>
            <person name="Goeker M."/>
        </authorList>
    </citation>
    <scope>NUCLEOTIDE SEQUENCE [LARGE SCALE GENOMIC DNA]</scope>
    <source>
        <strain evidence="7 8">DSM 19163</strain>
    </source>
</reference>
<dbReference type="GO" id="GO:0008360">
    <property type="term" value="P:regulation of cell shape"/>
    <property type="evidence" value="ECO:0007669"/>
    <property type="project" value="UniProtKB-KW"/>
</dbReference>
<evidence type="ECO:0000256" key="2">
    <source>
        <dbReference type="ARBA" id="ARBA00022692"/>
    </source>
</evidence>
<evidence type="ECO:0000256" key="4">
    <source>
        <dbReference type="ARBA" id="ARBA00022989"/>
    </source>
</evidence>
<dbReference type="PANTHER" id="PTHR30474:SF1">
    <property type="entry name" value="PEPTIDOGLYCAN GLYCOSYLTRANSFERASE MRDB"/>
    <property type="match status" value="1"/>
</dbReference>
<organism evidence="7 8">
    <name type="scientific">Nosocomiicoccus ampullae</name>
    <dbReference type="NCBI Taxonomy" id="489910"/>
    <lineage>
        <taxon>Bacteria</taxon>
        <taxon>Bacillati</taxon>
        <taxon>Bacillota</taxon>
        <taxon>Bacilli</taxon>
        <taxon>Bacillales</taxon>
        <taxon>Staphylococcaceae</taxon>
        <taxon>Nosocomiicoccus</taxon>
    </lineage>
</organism>
<dbReference type="GO" id="GO:0015648">
    <property type="term" value="F:lipid-linked peptidoglycan transporter activity"/>
    <property type="evidence" value="ECO:0007669"/>
    <property type="project" value="TreeGrafter"/>
</dbReference>
<protein>
    <submittedName>
        <fullName evidence="7">Rod shape determining protein RodA</fullName>
    </submittedName>
</protein>
<dbReference type="Proteomes" id="UP000579136">
    <property type="component" value="Unassembled WGS sequence"/>
</dbReference>
<dbReference type="GO" id="GO:0032153">
    <property type="term" value="C:cell division site"/>
    <property type="evidence" value="ECO:0007669"/>
    <property type="project" value="TreeGrafter"/>
</dbReference>
<evidence type="ECO:0000313" key="7">
    <source>
        <dbReference type="EMBL" id="MBB5176070.1"/>
    </source>
</evidence>
<comment type="caution">
    <text evidence="7">The sequence shown here is derived from an EMBL/GenBank/DDBJ whole genome shotgun (WGS) entry which is preliminary data.</text>
</comment>
<feature type="transmembrane region" description="Helical" evidence="6">
    <location>
        <begin position="45"/>
        <end position="65"/>
    </location>
</feature>
<evidence type="ECO:0000256" key="6">
    <source>
        <dbReference type="SAM" id="Phobius"/>
    </source>
</evidence>
<keyword evidence="8" id="KW-1185">Reference proteome</keyword>
<evidence type="ECO:0000256" key="3">
    <source>
        <dbReference type="ARBA" id="ARBA00022960"/>
    </source>
</evidence>
<gene>
    <name evidence="7" type="ORF">HNQ45_000954</name>
</gene>
<feature type="transmembrane region" description="Helical" evidence="6">
    <location>
        <begin position="336"/>
        <end position="354"/>
    </location>
</feature>
<accession>A0A9Q2D003</accession>
<comment type="subcellular location">
    <subcellularLocation>
        <location evidence="1">Membrane</location>
        <topology evidence="1">Multi-pass membrane protein</topology>
    </subcellularLocation>
</comment>
<proteinExistence type="predicted"/>
<dbReference type="GO" id="GO:0051301">
    <property type="term" value="P:cell division"/>
    <property type="evidence" value="ECO:0007669"/>
    <property type="project" value="InterPro"/>
</dbReference>
<keyword evidence="4 6" id="KW-1133">Transmembrane helix</keyword>
<keyword evidence="5 6" id="KW-0472">Membrane</keyword>